<dbReference type="InterPro" id="IPR006837">
    <property type="entry name" value="Divergent_DAC"/>
</dbReference>
<dbReference type="GO" id="GO:0005975">
    <property type="term" value="P:carbohydrate metabolic process"/>
    <property type="evidence" value="ECO:0007669"/>
    <property type="project" value="InterPro"/>
</dbReference>
<dbReference type="EMBL" id="RJLM01000007">
    <property type="protein sequence ID" value="RWX54379.1"/>
    <property type="molecule type" value="Genomic_DNA"/>
</dbReference>
<comment type="caution">
    <text evidence="1">The sequence shown here is derived from an EMBL/GenBank/DDBJ whole genome shotgun (WGS) entry which is preliminary data.</text>
</comment>
<dbReference type="Gene3D" id="3.20.20.370">
    <property type="entry name" value="Glycoside hydrolase/deacetylase"/>
    <property type="match status" value="1"/>
</dbReference>
<dbReference type="PANTHER" id="PTHR30105:SF2">
    <property type="entry name" value="DIVERGENT POLYSACCHARIDE DEACETYLASE SUPERFAMILY"/>
    <property type="match status" value="1"/>
</dbReference>
<dbReference type="RefSeq" id="WP_128785104.1">
    <property type="nucleotide sequence ID" value="NZ_RJLM01000007.1"/>
</dbReference>
<dbReference type="Pfam" id="PF04748">
    <property type="entry name" value="Polysacc_deac_2"/>
    <property type="match status" value="1"/>
</dbReference>
<sequence>MRRIAIWFSLLFSLVLPTYVHAAKLAIVIDDLGYRAMPPALSTLPAEVSISILPDTPFDLATARQAGQEQRDTLLHMPMEPLRQAPLELTTLTGKMSQAELQQTLRRALSRVPNAVAMNNHMGSALTQNTKAMNWVMDILNEQGVNFLDSRTTAKSVALKQARAQGVPALRRHIFLDHFRTPQFVRQQLKQAVRRAKRDGYAIAIGHPYPVTLATLEEQLPGLAEQNVQLVRISSLYP</sequence>
<dbReference type="OrthoDB" id="9784811at2"/>
<reference evidence="1 2" key="1">
    <citation type="submission" date="2018-11" db="EMBL/GenBank/DDBJ databases">
        <title>Photobacterium sp. BEI247 sp. nov., a marine bacterium isolated from Yongle Blue Hole in the South China Sea.</title>
        <authorList>
            <person name="Wang X."/>
        </authorList>
    </citation>
    <scope>NUCLEOTIDE SEQUENCE [LARGE SCALE GENOMIC DNA]</scope>
    <source>
        <strain evidence="2">BEI247</strain>
    </source>
</reference>
<gene>
    <name evidence="1" type="ORF">EDI28_17285</name>
</gene>
<dbReference type="SUPFAM" id="SSF88713">
    <property type="entry name" value="Glycoside hydrolase/deacetylase"/>
    <property type="match status" value="1"/>
</dbReference>
<dbReference type="Proteomes" id="UP000287563">
    <property type="component" value="Unassembled WGS sequence"/>
</dbReference>
<proteinExistence type="predicted"/>
<organism evidence="1 2">
    <name type="scientific">Photobacterium chitinilyticum</name>
    <dbReference type="NCBI Taxonomy" id="2485123"/>
    <lineage>
        <taxon>Bacteria</taxon>
        <taxon>Pseudomonadati</taxon>
        <taxon>Pseudomonadota</taxon>
        <taxon>Gammaproteobacteria</taxon>
        <taxon>Vibrionales</taxon>
        <taxon>Vibrionaceae</taxon>
        <taxon>Photobacterium</taxon>
    </lineage>
</organism>
<name>A0A3S3RG23_9GAMM</name>
<protein>
    <submittedName>
        <fullName evidence="1">Divergent polysaccharide deacetylase family protein</fullName>
    </submittedName>
</protein>
<dbReference type="InterPro" id="IPR011330">
    <property type="entry name" value="Glyco_hydro/deAcase_b/a-brl"/>
</dbReference>
<dbReference type="CDD" id="cd10936">
    <property type="entry name" value="CE4_DAC2"/>
    <property type="match status" value="1"/>
</dbReference>
<evidence type="ECO:0000313" key="2">
    <source>
        <dbReference type="Proteomes" id="UP000287563"/>
    </source>
</evidence>
<dbReference type="AlphaFoldDB" id="A0A3S3RG23"/>
<accession>A0A3S3RG23</accession>
<keyword evidence="2" id="KW-1185">Reference proteome</keyword>
<dbReference type="PANTHER" id="PTHR30105">
    <property type="entry name" value="UNCHARACTERIZED YIBQ-RELATED"/>
    <property type="match status" value="1"/>
</dbReference>
<evidence type="ECO:0000313" key="1">
    <source>
        <dbReference type="EMBL" id="RWX54379.1"/>
    </source>
</evidence>